<reference evidence="2 3" key="1">
    <citation type="journal article" date="2015" name="Genome Announc.">
        <title>Draft Genome Sequence of Filamentous Marine Cyanobacterium Lyngbya confervoides Strain BDU141951.</title>
        <authorList>
            <person name="Chandrababunaidu M.M."/>
            <person name="Sen D."/>
            <person name="Tripathy S."/>
        </authorList>
    </citation>
    <scope>NUCLEOTIDE SEQUENCE [LARGE SCALE GENOMIC DNA]</scope>
    <source>
        <strain evidence="2 3">BDU141951</strain>
    </source>
</reference>
<dbReference type="InterPro" id="IPR021027">
    <property type="entry name" value="Transposase_put_HTH"/>
</dbReference>
<feature type="non-terminal residue" evidence="2">
    <location>
        <position position="35"/>
    </location>
</feature>
<accession>A0ABD4SYR9</accession>
<keyword evidence="3" id="KW-1185">Reference proteome</keyword>
<sequence length="35" mass="4320">MRQTVGCVRLVYNKMLDYRTQAFYERQEKISYNQS</sequence>
<protein>
    <submittedName>
        <fullName evidence="2">Helix-turn-helix domain-containing protein</fullName>
    </submittedName>
</protein>
<proteinExistence type="predicted"/>
<gene>
    <name evidence="2" type="ORF">QQ91_0001245</name>
</gene>
<dbReference type="EMBL" id="JTHE03000008">
    <property type="protein sequence ID" value="MCM1981457.1"/>
    <property type="molecule type" value="Genomic_DNA"/>
</dbReference>
<evidence type="ECO:0000313" key="3">
    <source>
        <dbReference type="Proteomes" id="UP000031561"/>
    </source>
</evidence>
<feature type="domain" description="Transposase putative helix-turn-helix" evidence="1">
    <location>
        <begin position="1"/>
        <end position="27"/>
    </location>
</feature>
<name>A0ABD4SYR9_9CYAN</name>
<dbReference type="Proteomes" id="UP000031561">
    <property type="component" value="Unassembled WGS sequence"/>
</dbReference>
<evidence type="ECO:0000313" key="2">
    <source>
        <dbReference type="EMBL" id="MCM1981457.1"/>
    </source>
</evidence>
<dbReference type="Pfam" id="PF12323">
    <property type="entry name" value="HTH_OrfB_IS605"/>
    <property type="match status" value="1"/>
</dbReference>
<comment type="caution">
    <text evidence="2">The sequence shown here is derived from an EMBL/GenBank/DDBJ whole genome shotgun (WGS) entry which is preliminary data.</text>
</comment>
<organism evidence="2 3">
    <name type="scientific">Lyngbya confervoides BDU141951</name>
    <dbReference type="NCBI Taxonomy" id="1574623"/>
    <lineage>
        <taxon>Bacteria</taxon>
        <taxon>Bacillati</taxon>
        <taxon>Cyanobacteriota</taxon>
        <taxon>Cyanophyceae</taxon>
        <taxon>Oscillatoriophycideae</taxon>
        <taxon>Oscillatoriales</taxon>
        <taxon>Microcoleaceae</taxon>
        <taxon>Lyngbya</taxon>
    </lineage>
</organism>
<dbReference type="AlphaFoldDB" id="A0ABD4SYR9"/>
<evidence type="ECO:0000259" key="1">
    <source>
        <dbReference type="Pfam" id="PF12323"/>
    </source>
</evidence>